<dbReference type="SUPFAM" id="SSF53474">
    <property type="entry name" value="alpha/beta-Hydrolases"/>
    <property type="match status" value="1"/>
</dbReference>
<dbReference type="EMBL" id="FR796427">
    <property type="protein sequence ID" value="CAJ08271.1"/>
    <property type="molecule type" value="Genomic_DNA"/>
</dbReference>
<gene>
    <name evidence="2" type="primary">P883.35</name>
    <name evidence="3" type="ORF">LMJF_31_0840</name>
</gene>
<sequence>MCRIQSWTCGSACNSVATFEPKAAMSHVITGAGGFVGVDHATQQIVVAFRGTSNIQNILADIHVLLAKYDKSSSCGSQCEVHSGFYASYMSLRQQTRDSVLELIHKNPTYEIVVTGHSLGGAIALLAAADLQERLNNLESPSDLKLVSVYTFGAPRVGNVAFAKWPDSLLAKGAKYRITHAGDPLVIVPARTWGYAHRASEGFYMTPSNNSAVMCNDLSGQEDSTCTLAIFFRVLDDHMYYMGDTTGCKGHASLPSAAVCDAPAVGCVIFLLGVLYSLL</sequence>
<keyword evidence="3" id="KW-0378">Hydrolase</keyword>
<proteinExistence type="predicted"/>
<dbReference type="RefSeq" id="XP_001685069.1">
    <property type="nucleotide sequence ID" value="XM_001685017.1"/>
</dbReference>
<dbReference type="HOGENOM" id="CLU_032957_5_0_1"/>
<dbReference type="VEuPathDB" id="TriTrypDB:LMJSD75_310013900"/>
<dbReference type="InParanoid" id="Q9BHD5"/>
<dbReference type="Pfam" id="PF01764">
    <property type="entry name" value="Lipase_3"/>
    <property type="match status" value="1"/>
</dbReference>
<dbReference type="GeneID" id="5654012"/>
<dbReference type="GO" id="GO:0006629">
    <property type="term" value="P:lipid metabolic process"/>
    <property type="evidence" value="ECO:0007669"/>
    <property type="project" value="InterPro"/>
</dbReference>
<dbReference type="PANTHER" id="PTHR45856">
    <property type="entry name" value="ALPHA/BETA-HYDROLASES SUPERFAMILY PROTEIN"/>
    <property type="match status" value="1"/>
</dbReference>
<protein>
    <submittedName>
        <fullName evidence="3">Lipase-like protein</fullName>
        <ecNumber evidence="3">3.1.1.3</ecNumber>
    </submittedName>
    <submittedName>
        <fullName evidence="2">Possible lipase</fullName>
    </submittedName>
</protein>
<dbReference type="VEuPathDB" id="TriTrypDB:LmjF.31.0840"/>
<reference evidence="3 4" key="3">
    <citation type="journal article" date="2005" name="Science">
        <title>The genome of the kinetoplastid parasite, Leishmania major.</title>
        <authorList>
            <person name="Ivens A.C."/>
            <person name="Peacock C.S."/>
            <person name="Worthey E.A."/>
            <person name="Murphy L."/>
            <person name="Aggarwal G."/>
            <person name="Berriman M."/>
            <person name="Sisk E."/>
            <person name="Rajandream M.A."/>
            <person name="Adlem E."/>
            <person name="Aert R."/>
            <person name="Anupama A."/>
            <person name="Apostolou Z."/>
            <person name="Attipoe P."/>
            <person name="Bason N."/>
            <person name="Bauser C."/>
            <person name="Beck A."/>
            <person name="Beverley S.M."/>
            <person name="Bianchettin G."/>
            <person name="Borzym K."/>
            <person name="Bothe G."/>
            <person name="Bruschi C.V."/>
            <person name="Collins M."/>
            <person name="Cadag E."/>
            <person name="Ciarloni L."/>
            <person name="Clayton C."/>
            <person name="Coulson R.M."/>
            <person name="Cronin A."/>
            <person name="Cruz A.K."/>
            <person name="Davies R.M."/>
            <person name="De Gaudenzi J."/>
            <person name="Dobson D.E."/>
            <person name="Duesterhoeft A."/>
            <person name="Fazelina G."/>
            <person name="Fosker N."/>
            <person name="Frasch A.C."/>
            <person name="Fraser A."/>
            <person name="Fuchs M."/>
            <person name="Gabel C."/>
            <person name="Goble A."/>
            <person name="Goffeau A."/>
            <person name="Harris D."/>
            <person name="Hertz-Fowler C."/>
            <person name="Hilbert H."/>
            <person name="Horn D."/>
            <person name="Huang Y."/>
            <person name="Klages S."/>
            <person name="Knights A."/>
            <person name="Kube M."/>
            <person name="Larke N."/>
            <person name="Litvin L."/>
            <person name="Lord A."/>
            <person name="Louie T."/>
            <person name="Marra M."/>
            <person name="Masuy D."/>
            <person name="Matthews K."/>
            <person name="Michaeli S."/>
            <person name="Mottram J.C."/>
            <person name="Muller-Auer S."/>
            <person name="Munden H."/>
            <person name="Nelson S."/>
            <person name="Norbertczak H."/>
            <person name="Oliver K."/>
            <person name="O'neil S."/>
            <person name="Pentony M."/>
            <person name="Pohl T.M."/>
            <person name="Price C."/>
            <person name="Purnelle B."/>
            <person name="Quail M.A."/>
            <person name="Rabbinowitsch E."/>
            <person name="Reinhardt R."/>
            <person name="Rieger M."/>
            <person name="Rinta J."/>
            <person name="Robben J."/>
            <person name="Robertson L."/>
            <person name="Ruiz J.C."/>
            <person name="Rutter S."/>
            <person name="Saunders D."/>
            <person name="Schafer M."/>
            <person name="Schein J."/>
            <person name="Schwartz D.C."/>
            <person name="Seeger K."/>
            <person name="Seyler A."/>
            <person name="Sharp S."/>
            <person name="Shin H."/>
            <person name="Sivam D."/>
            <person name="Squares R."/>
            <person name="Squares S."/>
            <person name="Tosato V."/>
            <person name="Vogt C."/>
            <person name="Volckaert G."/>
            <person name="Wambutt R."/>
            <person name="Warren T."/>
            <person name="Wedler H."/>
            <person name="Woodward J."/>
            <person name="Zhou S."/>
            <person name="Zimmermann W."/>
            <person name="Smith D.F."/>
            <person name="Blackwell J.M."/>
            <person name="Stuart K.D."/>
            <person name="Barrell B."/>
            <person name="Myler P.J."/>
        </authorList>
    </citation>
    <scope>NUCLEOTIDE SEQUENCE [LARGE SCALE GENOMIC DNA]</scope>
    <source>
        <strain evidence="3">Friedlin</strain>
        <strain evidence="4">MHOM/IL/81/Friedlin</strain>
    </source>
</reference>
<dbReference type="STRING" id="5664.Q9BHD5"/>
<organism evidence="2">
    <name type="scientific">Leishmania major</name>
    <dbReference type="NCBI Taxonomy" id="5664"/>
    <lineage>
        <taxon>Eukaryota</taxon>
        <taxon>Discoba</taxon>
        <taxon>Euglenozoa</taxon>
        <taxon>Kinetoplastea</taxon>
        <taxon>Metakinetoplastina</taxon>
        <taxon>Trypanosomatida</taxon>
        <taxon>Trypanosomatidae</taxon>
        <taxon>Leishmaniinae</taxon>
        <taxon>Leishmania</taxon>
    </lineage>
</organism>
<reference evidence="2" key="1">
    <citation type="journal article" date="1998" name="Genome Res.">
        <title>A physical map of the Leishmania major Friedlin genome.</title>
        <authorList>
            <person name="Ivens A.C."/>
            <person name="Lewis S.M."/>
            <person name="Bagherzadeh A."/>
            <person name="Zhang L."/>
            <person name="Chan H.M."/>
            <person name="Smith D.F."/>
        </authorList>
    </citation>
    <scope>NUCLEOTIDE SEQUENCE</scope>
    <source>
        <strain evidence="2">Friedlin</strain>
    </source>
</reference>
<name>Q9BHD5_LEIMA</name>
<dbReference type="OMA" id="TITNWNC"/>
<dbReference type="VEuPathDB" id="TriTrypDB:LMJLV39_310014200"/>
<evidence type="ECO:0000313" key="4">
    <source>
        <dbReference type="Proteomes" id="UP000000542"/>
    </source>
</evidence>
<dbReference type="eggNOG" id="KOG4569">
    <property type="taxonomic scope" value="Eukaryota"/>
</dbReference>
<keyword evidence="4" id="KW-1185">Reference proteome</keyword>
<dbReference type="AlphaFoldDB" id="Q9BHD5"/>
<evidence type="ECO:0000313" key="3">
    <source>
        <dbReference type="EMBL" id="CAJ08271.1"/>
    </source>
</evidence>
<dbReference type="EC" id="3.1.1.3" evidence="3"/>
<dbReference type="CDD" id="cd00519">
    <property type="entry name" value="Lipase_3"/>
    <property type="match status" value="1"/>
</dbReference>
<feature type="domain" description="Fungal lipase-type" evidence="1">
    <location>
        <begin position="46"/>
        <end position="191"/>
    </location>
</feature>
<dbReference type="Gene3D" id="3.40.50.1820">
    <property type="entry name" value="alpha/beta hydrolase"/>
    <property type="match status" value="1"/>
</dbReference>
<dbReference type="InterPro" id="IPR029058">
    <property type="entry name" value="AB_hydrolase_fold"/>
</dbReference>
<dbReference type="GO" id="GO:0004806">
    <property type="term" value="F:triacylglycerol lipase activity"/>
    <property type="evidence" value="ECO:0007669"/>
    <property type="project" value="UniProtKB-EC"/>
</dbReference>
<dbReference type="EMBL" id="AL590734">
    <property type="protein sequence ID" value="CAC37232.1"/>
    <property type="molecule type" value="Genomic_DNA"/>
</dbReference>
<accession>Q9BHD5</accession>
<accession>Q4Q6H9</accession>
<dbReference type="Proteomes" id="UP000000542">
    <property type="component" value="Chromosome 31"/>
</dbReference>
<evidence type="ECO:0000313" key="2">
    <source>
        <dbReference type="EMBL" id="CAC37232.1"/>
    </source>
</evidence>
<dbReference type="PANTHER" id="PTHR45856:SF25">
    <property type="entry name" value="FUNGAL LIPASE-LIKE DOMAIN-CONTAINING PROTEIN"/>
    <property type="match status" value="1"/>
</dbReference>
<dbReference type="KEGG" id="lma:LMJF_31_0840"/>
<dbReference type="InterPro" id="IPR002921">
    <property type="entry name" value="Fungal_lipase-type"/>
</dbReference>
<dbReference type="InterPro" id="IPR051218">
    <property type="entry name" value="Sec_MonoDiacylglyc_Lipase"/>
</dbReference>
<evidence type="ECO:0000259" key="1">
    <source>
        <dbReference type="Pfam" id="PF01764"/>
    </source>
</evidence>
<dbReference type="VEuPathDB" id="TriTrypDB:LMJFC_310015500"/>
<reference evidence="3 4" key="4">
    <citation type="journal article" date="2011" name="Genome Res.">
        <title>Chromosome and gene copy number variation allow major structural change between species and strains of Leishmania.</title>
        <authorList>
            <person name="Rogers M.B."/>
            <person name="Hilley J.D."/>
            <person name="Dickens N.J."/>
            <person name="Wilkes J."/>
            <person name="Bates P.A."/>
            <person name="Depledge D.P."/>
            <person name="Harris D."/>
            <person name="Her Y."/>
            <person name="Herzyk P."/>
            <person name="Imamura H."/>
            <person name="Otto T.D."/>
            <person name="Sanders M."/>
            <person name="Seeger K."/>
            <person name="Dujardin J.C."/>
            <person name="Berriman M."/>
            <person name="Smith D.F."/>
            <person name="Hertz-Fowler C."/>
            <person name="Mottram J.C."/>
        </authorList>
    </citation>
    <scope>NUCLEOTIDE SEQUENCE [LARGE SCALE GENOMIC DNA]</scope>
    <source>
        <strain evidence="3">Friedlin</strain>
        <strain evidence="4">MHOM/IL/81/Friedlin</strain>
    </source>
</reference>
<dbReference type="ESTHER" id="leima-P883.35">
    <property type="family name" value="Lipase_3"/>
</dbReference>
<reference evidence="2" key="2">
    <citation type="submission" date="2001-04" db="EMBL/GenBank/DDBJ databases">
        <authorList>
            <person name="Saunders D."/>
            <person name="Murphy L."/>
            <person name="Silva W."/>
            <person name="Ivens A.C."/>
            <person name="Quail M."/>
            <person name="Rajandream M.A."/>
            <person name="Barrell B.G."/>
        </authorList>
    </citation>
    <scope>NUCLEOTIDE SEQUENCE</scope>
    <source>
        <strain evidence="2">Friedlin</strain>
    </source>
</reference>
<reference evidence="3" key="5">
    <citation type="submission" date="2011-01" db="EMBL/GenBank/DDBJ databases">
        <authorList>
            <person name="Aslett M."/>
        </authorList>
    </citation>
    <scope>NUCLEOTIDE SEQUENCE</scope>
    <source>
        <strain evidence="3">Friedlin</strain>
    </source>
</reference>